<evidence type="ECO:0000256" key="3">
    <source>
        <dbReference type="ARBA" id="ARBA00022737"/>
    </source>
</evidence>
<evidence type="ECO:0000256" key="5">
    <source>
        <dbReference type="PIRSR" id="PIRSR620019-1"/>
    </source>
</evidence>
<feature type="site" description="Increases basicity of active site His" evidence="5">
    <location>
        <position position="136"/>
    </location>
</feature>
<dbReference type="Pfam" id="PF00132">
    <property type="entry name" value="Hexapep"/>
    <property type="match status" value="2"/>
</dbReference>
<keyword evidence="2" id="KW-0808">Transferase</keyword>
<dbReference type="NCBIfam" id="TIGR03570">
    <property type="entry name" value="NeuD_NnaD"/>
    <property type="match status" value="1"/>
</dbReference>
<dbReference type="InterPro" id="IPR041561">
    <property type="entry name" value="PglD_N"/>
</dbReference>
<dbReference type="InterPro" id="IPR001451">
    <property type="entry name" value="Hexapep"/>
</dbReference>
<dbReference type="Gene3D" id="3.40.50.20">
    <property type="match status" value="1"/>
</dbReference>
<dbReference type="CDD" id="cd03360">
    <property type="entry name" value="LbH_AT_putative"/>
    <property type="match status" value="1"/>
</dbReference>
<organism evidence="8 9">
    <name type="scientific">Vibrio halioticoli NBRC 102217</name>
    <dbReference type="NCBI Taxonomy" id="1219072"/>
    <lineage>
        <taxon>Bacteria</taxon>
        <taxon>Pseudomonadati</taxon>
        <taxon>Pseudomonadota</taxon>
        <taxon>Gammaproteobacteria</taxon>
        <taxon>Vibrionales</taxon>
        <taxon>Vibrionaceae</taxon>
        <taxon>Vibrio</taxon>
    </lineage>
</organism>
<evidence type="ECO:0000313" key="8">
    <source>
        <dbReference type="EMBL" id="GAD90071.1"/>
    </source>
</evidence>
<feature type="domain" description="PglD N-terminal" evidence="7">
    <location>
        <begin position="5"/>
        <end position="78"/>
    </location>
</feature>
<feature type="active site" description="Proton acceptor" evidence="5">
    <location>
        <position position="135"/>
    </location>
</feature>
<evidence type="ECO:0000259" key="7">
    <source>
        <dbReference type="Pfam" id="PF17836"/>
    </source>
</evidence>
<feature type="binding site" evidence="6">
    <location>
        <position position="68"/>
    </location>
    <ligand>
        <name>substrate</name>
    </ligand>
</feature>
<dbReference type="Proteomes" id="UP000017800">
    <property type="component" value="Unassembled WGS sequence"/>
</dbReference>
<keyword evidence="9" id="KW-1185">Reference proteome</keyword>
<proteinExistence type="inferred from homology"/>
<dbReference type="Pfam" id="PF17836">
    <property type="entry name" value="PglD_N"/>
    <property type="match status" value="1"/>
</dbReference>
<sequence>MTRCAILGASGQGKVIAELAELNGYKDIVFFDDRWPMIESVEHWSVIGDTNSLKNTCSDFDAVVVAIGDNNIRIDKINEFESLGAKLASLVHPKAVVSQYALLGKGTMIMAGAVLGVFSKIGKGCIINTSASVDHDCELGDGVHISPGVNLAGGVQVGSNSWVGIGAQIKQVIKIGNNVIIGAGATVVKDIVDNETVIGCPARPLIK</sequence>
<evidence type="ECO:0000256" key="6">
    <source>
        <dbReference type="PIRSR" id="PIRSR620019-2"/>
    </source>
</evidence>
<keyword evidence="4" id="KW-0012">Acyltransferase</keyword>
<evidence type="ECO:0000256" key="4">
    <source>
        <dbReference type="ARBA" id="ARBA00023315"/>
    </source>
</evidence>
<dbReference type="PANTHER" id="PTHR43300">
    <property type="entry name" value="ACETYLTRANSFERASE"/>
    <property type="match status" value="1"/>
</dbReference>
<dbReference type="AlphaFoldDB" id="V5FK04"/>
<dbReference type="RefSeq" id="WP_023404424.1">
    <property type="nucleotide sequence ID" value="NZ_BAUJ01000032.1"/>
</dbReference>
<dbReference type="InterPro" id="IPR018357">
    <property type="entry name" value="Hexapep_transf_CS"/>
</dbReference>
<feature type="binding site" evidence="6">
    <location>
        <position position="165"/>
    </location>
    <ligand>
        <name>acetyl-CoA</name>
        <dbReference type="ChEBI" id="CHEBI:57288"/>
    </ligand>
</feature>
<dbReference type="Gene3D" id="2.160.10.10">
    <property type="entry name" value="Hexapeptide repeat proteins"/>
    <property type="match status" value="1"/>
</dbReference>
<evidence type="ECO:0000256" key="1">
    <source>
        <dbReference type="ARBA" id="ARBA00007274"/>
    </source>
</evidence>
<dbReference type="InterPro" id="IPR020019">
    <property type="entry name" value="AcTrfase_PglD-like"/>
</dbReference>
<dbReference type="OrthoDB" id="9794407at2"/>
<reference evidence="8 9" key="2">
    <citation type="submission" date="2013-11" db="EMBL/GenBank/DDBJ databases">
        <title>Whole genome shotgun sequence of Vibrio halioticoli NBRC 102217.</title>
        <authorList>
            <person name="Isaki S."/>
            <person name="Kimura A."/>
            <person name="Ohji S."/>
            <person name="Hosoyama A."/>
            <person name="Fujita N."/>
            <person name="Hashimoto M."/>
            <person name="Hosoyama Y."/>
            <person name="Yamazoe A."/>
        </authorList>
    </citation>
    <scope>NUCLEOTIDE SEQUENCE [LARGE SCALE GENOMIC DNA]</scope>
    <source>
        <strain evidence="8 9">NBRC 102217</strain>
    </source>
</reference>
<comment type="caution">
    <text evidence="8">The sequence shown here is derived from an EMBL/GenBank/DDBJ whole genome shotgun (WGS) entry which is preliminary data.</text>
</comment>
<dbReference type="PROSITE" id="PS00101">
    <property type="entry name" value="HEXAPEP_TRANSFERASES"/>
    <property type="match status" value="1"/>
</dbReference>
<gene>
    <name evidence="8" type="ORF">VHA01S_032_00210</name>
</gene>
<dbReference type="SUPFAM" id="SSF51161">
    <property type="entry name" value="Trimeric LpxA-like enzymes"/>
    <property type="match status" value="1"/>
</dbReference>
<dbReference type="GO" id="GO:0016746">
    <property type="term" value="F:acyltransferase activity"/>
    <property type="evidence" value="ECO:0007669"/>
    <property type="project" value="UniProtKB-KW"/>
</dbReference>
<keyword evidence="3" id="KW-0677">Repeat</keyword>
<comment type="similarity">
    <text evidence="1">Belongs to the transferase hexapeptide repeat family.</text>
</comment>
<feature type="binding site" evidence="6">
    <location>
        <position position="144"/>
    </location>
    <ligand>
        <name>acetyl-CoA</name>
        <dbReference type="ChEBI" id="CHEBI:57288"/>
    </ligand>
</feature>
<accession>V5FK04</accession>
<protein>
    <recommendedName>
        <fullName evidence="7">PglD N-terminal domain-containing protein</fullName>
    </recommendedName>
</protein>
<evidence type="ECO:0000313" key="9">
    <source>
        <dbReference type="Proteomes" id="UP000017800"/>
    </source>
</evidence>
<dbReference type="InterPro" id="IPR011004">
    <property type="entry name" value="Trimer_LpxA-like_sf"/>
</dbReference>
<dbReference type="InterPro" id="IPR050179">
    <property type="entry name" value="Trans_hexapeptide_repeat"/>
</dbReference>
<name>V5FK04_9VIBR</name>
<reference evidence="8 9" key="1">
    <citation type="submission" date="2013-10" db="EMBL/GenBank/DDBJ databases">
        <authorList>
            <person name="Ichikawa N."/>
            <person name="Kimura A."/>
            <person name="Ohji S."/>
            <person name="Hosoyama A."/>
            <person name="Fujita N."/>
        </authorList>
    </citation>
    <scope>NUCLEOTIDE SEQUENCE [LARGE SCALE GENOMIC DNA]</scope>
    <source>
        <strain evidence="8 9">NBRC 102217</strain>
    </source>
</reference>
<evidence type="ECO:0000256" key="2">
    <source>
        <dbReference type="ARBA" id="ARBA00022679"/>
    </source>
</evidence>
<feature type="binding site" evidence="6">
    <location>
        <begin position="32"/>
        <end position="33"/>
    </location>
    <ligand>
        <name>substrate</name>
    </ligand>
</feature>
<dbReference type="PANTHER" id="PTHR43300:SF7">
    <property type="entry name" value="UDP-N-ACETYLBACILLOSAMINE N-ACETYLTRANSFERASE"/>
    <property type="match status" value="1"/>
</dbReference>
<dbReference type="eggNOG" id="COG0110">
    <property type="taxonomic scope" value="Bacteria"/>
</dbReference>
<dbReference type="EMBL" id="BAUJ01000032">
    <property type="protein sequence ID" value="GAD90071.1"/>
    <property type="molecule type" value="Genomic_DNA"/>
</dbReference>